<dbReference type="SUPFAM" id="SSF46626">
    <property type="entry name" value="Cytochrome c"/>
    <property type="match status" value="2"/>
</dbReference>
<evidence type="ECO:0000313" key="9">
    <source>
        <dbReference type="Proteomes" id="UP000199233"/>
    </source>
</evidence>
<keyword evidence="1 4" id="KW-0349">Heme</keyword>
<dbReference type="PANTHER" id="PTHR33751:SF11">
    <property type="entry name" value="BLL4483 PROTEIN"/>
    <property type="match status" value="1"/>
</dbReference>
<dbReference type="STRING" id="489703.SAMN04488038_11351"/>
<dbReference type="Pfam" id="PF00034">
    <property type="entry name" value="Cytochrom_C"/>
    <property type="match status" value="1"/>
</dbReference>
<keyword evidence="3 5" id="KW-0408">Iron</keyword>
<name>A0A1H9KDD5_9GAMM</name>
<dbReference type="AlphaFoldDB" id="A0A1H9KDD5"/>
<feature type="domain" description="Cytochrome c" evidence="7">
    <location>
        <begin position="17"/>
        <end position="99"/>
    </location>
</feature>
<dbReference type="InterPro" id="IPR009056">
    <property type="entry name" value="Cyt_c-like_dom"/>
</dbReference>
<dbReference type="PROSITE" id="PS51007">
    <property type="entry name" value="CYTC"/>
    <property type="match status" value="2"/>
</dbReference>
<reference evidence="9" key="1">
    <citation type="submission" date="2016-10" db="EMBL/GenBank/DDBJ databases">
        <authorList>
            <person name="Varghese N."/>
            <person name="Submissions S."/>
        </authorList>
    </citation>
    <scope>NUCLEOTIDE SEQUENCE [LARGE SCALE GENOMIC DNA]</scope>
    <source>
        <strain evidence="9">DSM 25927</strain>
    </source>
</reference>
<evidence type="ECO:0000256" key="1">
    <source>
        <dbReference type="ARBA" id="ARBA00022617"/>
    </source>
</evidence>
<feature type="binding site" description="axial binding residue" evidence="5">
    <location>
        <position position="76"/>
    </location>
    <ligand>
        <name>heme c</name>
        <dbReference type="ChEBI" id="CHEBI:61717"/>
        <label>1</label>
    </ligand>
    <ligandPart>
        <name>Fe</name>
        <dbReference type="ChEBI" id="CHEBI:18248"/>
    </ligandPart>
</feature>
<dbReference type="PANTHER" id="PTHR33751">
    <property type="entry name" value="CBB3-TYPE CYTOCHROME C OXIDASE SUBUNIT FIXP"/>
    <property type="match status" value="1"/>
</dbReference>
<organism evidence="8 9">
    <name type="scientific">Solimonas aquatica</name>
    <dbReference type="NCBI Taxonomy" id="489703"/>
    <lineage>
        <taxon>Bacteria</taxon>
        <taxon>Pseudomonadati</taxon>
        <taxon>Pseudomonadota</taxon>
        <taxon>Gammaproteobacteria</taxon>
        <taxon>Nevskiales</taxon>
        <taxon>Nevskiaceae</taxon>
        <taxon>Solimonas</taxon>
    </lineage>
</organism>
<dbReference type="OrthoDB" id="9773456at2"/>
<dbReference type="GO" id="GO:0020037">
    <property type="term" value="F:heme binding"/>
    <property type="evidence" value="ECO:0007669"/>
    <property type="project" value="InterPro"/>
</dbReference>
<feature type="binding site" description="covalent" evidence="4">
    <location>
        <position position="35"/>
    </location>
    <ligand>
        <name>heme c</name>
        <dbReference type="ChEBI" id="CHEBI:61717"/>
        <label>1</label>
    </ligand>
</feature>
<feature type="domain" description="Cytochrome c" evidence="7">
    <location>
        <begin position="112"/>
        <end position="202"/>
    </location>
</feature>
<feature type="binding site" description="axial binding residue" evidence="5">
    <location>
        <position position="36"/>
    </location>
    <ligand>
        <name>heme c</name>
        <dbReference type="ChEBI" id="CHEBI:61717"/>
        <label>1</label>
    </ligand>
    <ligandPart>
        <name>Fe</name>
        <dbReference type="ChEBI" id="CHEBI:18248"/>
    </ligandPart>
</feature>
<accession>A0A1H9KDD5</accession>
<evidence type="ECO:0000313" key="8">
    <source>
        <dbReference type="EMBL" id="SEQ97092.1"/>
    </source>
</evidence>
<dbReference type="EMBL" id="FOFS01000013">
    <property type="protein sequence ID" value="SEQ97092.1"/>
    <property type="molecule type" value="Genomic_DNA"/>
</dbReference>
<comment type="PTM">
    <text evidence="4">Binds 2 heme c groups covalently per subunit.</text>
</comment>
<dbReference type="GO" id="GO:0005506">
    <property type="term" value="F:iron ion binding"/>
    <property type="evidence" value="ECO:0007669"/>
    <property type="project" value="InterPro"/>
</dbReference>
<keyword evidence="9" id="KW-1185">Reference proteome</keyword>
<evidence type="ECO:0000256" key="4">
    <source>
        <dbReference type="PIRSR" id="PIRSR000005-1"/>
    </source>
</evidence>
<dbReference type="RefSeq" id="WP_093288517.1">
    <property type="nucleotide sequence ID" value="NZ_FOFS01000013.1"/>
</dbReference>
<dbReference type="InterPro" id="IPR036909">
    <property type="entry name" value="Cyt_c-like_dom_sf"/>
</dbReference>
<feature type="binding site" description="covalent" evidence="4">
    <location>
        <position position="133"/>
    </location>
    <ligand>
        <name>heme c</name>
        <dbReference type="ChEBI" id="CHEBI:61717"/>
        <label>2</label>
    </ligand>
</feature>
<proteinExistence type="predicted"/>
<dbReference type="PIRSF" id="PIRSF000005">
    <property type="entry name" value="Cytochrome_c4"/>
    <property type="match status" value="1"/>
</dbReference>
<feature type="binding site" description="axial binding residue" evidence="5">
    <location>
        <position position="137"/>
    </location>
    <ligand>
        <name>heme c</name>
        <dbReference type="ChEBI" id="CHEBI:61717"/>
        <label>2</label>
    </ligand>
    <ligandPart>
        <name>Fe</name>
        <dbReference type="ChEBI" id="CHEBI:18248"/>
    </ligandPart>
</feature>
<dbReference type="GO" id="GO:0042597">
    <property type="term" value="C:periplasmic space"/>
    <property type="evidence" value="ECO:0007669"/>
    <property type="project" value="InterPro"/>
</dbReference>
<feature type="signal peptide" evidence="6">
    <location>
        <begin position="1"/>
        <end position="20"/>
    </location>
</feature>
<feature type="binding site" description="covalent" evidence="4">
    <location>
        <position position="136"/>
    </location>
    <ligand>
        <name>heme c</name>
        <dbReference type="ChEBI" id="CHEBI:61717"/>
        <label>2</label>
    </ligand>
</feature>
<evidence type="ECO:0000256" key="5">
    <source>
        <dbReference type="PIRSR" id="PIRSR000005-2"/>
    </source>
</evidence>
<evidence type="ECO:0000256" key="2">
    <source>
        <dbReference type="ARBA" id="ARBA00022723"/>
    </source>
</evidence>
<evidence type="ECO:0000256" key="3">
    <source>
        <dbReference type="ARBA" id="ARBA00023004"/>
    </source>
</evidence>
<dbReference type="InterPro" id="IPR050597">
    <property type="entry name" value="Cytochrome_c_Oxidase_Subunit"/>
</dbReference>
<feature type="binding site" description="covalent" evidence="4">
    <location>
        <position position="32"/>
    </location>
    <ligand>
        <name>heme c</name>
        <dbReference type="ChEBI" id="CHEBI:61717"/>
        <label>1</label>
    </ligand>
</feature>
<protein>
    <submittedName>
        <fullName evidence="8">Cytochrome c553</fullName>
    </submittedName>
</protein>
<keyword evidence="6" id="KW-0732">Signal</keyword>
<keyword evidence="2 5" id="KW-0479">Metal-binding</keyword>
<dbReference type="InterPro" id="IPR024167">
    <property type="entry name" value="Cytochrome_c4-like"/>
</dbReference>
<dbReference type="Proteomes" id="UP000199233">
    <property type="component" value="Unassembled WGS sequence"/>
</dbReference>
<evidence type="ECO:0000256" key="6">
    <source>
        <dbReference type="SAM" id="SignalP"/>
    </source>
</evidence>
<feature type="chain" id="PRO_5011617341" evidence="6">
    <location>
        <begin position="21"/>
        <end position="225"/>
    </location>
</feature>
<sequence length="225" mass="23824">MRVLAAAVLSLLLASAAAQAQDQAMAERLKPCAACHGEGGHSRDEVYYPSIAGKPQGYLQQQLRNFREGRRHNTVMAELLAPLSDDYLRAIAAYYAQQPPTLAAREPVADAALLARGAKLVREGDAARQLPACSRCHGGQLAGVQPAIPSLAGLGRDYLSAQLGAWRSGVRQALAPDCMAQIARKLDEAEINALSAYIAALPVNAQTRPAEHPDGKLPLDCGSVP</sequence>
<feature type="binding site" description="axial binding residue" evidence="5">
    <location>
        <position position="179"/>
    </location>
    <ligand>
        <name>heme c</name>
        <dbReference type="ChEBI" id="CHEBI:61717"/>
        <label>2</label>
    </ligand>
    <ligandPart>
        <name>Fe</name>
        <dbReference type="ChEBI" id="CHEBI:18248"/>
    </ligandPart>
</feature>
<evidence type="ECO:0000259" key="7">
    <source>
        <dbReference type="PROSITE" id="PS51007"/>
    </source>
</evidence>
<dbReference type="Gene3D" id="1.10.760.10">
    <property type="entry name" value="Cytochrome c-like domain"/>
    <property type="match status" value="2"/>
</dbReference>
<dbReference type="GO" id="GO:0009055">
    <property type="term" value="F:electron transfer activity"/>
    <property type="evidence" value="ECO:0007669"/>
    <property type="project" value="InterPro"/>
</dbReference>
<gene>
    <name evidence="8" type="ORF">SAMN04488038_11351</name>
</gene>